<feature type="non-terminal residue" evidence="1">
    <location>
        <position position="138"/>
    </location>
</feature>
<dbReference type="OMA" id="YLERCNE"/>
<evidence type="ECO:0000313" key="2">
    <source>
        <dbReference type="Proteomes" id="UP000008237"/>
    </source>
</evidence>
<dbReference type="InParanoid" id="E2BVN8"/>
<accession>E2BVN8</accession>
<name>E2BVN8_HARSA</name>
<dbReference type="OrthoDB" id="10048604at2759"/>
<dbReference type="AlphaFoldDB" id="E2BVN8"/>
<protein>
    <recommendedName>
        <fullName evidence="3">Transposable element Tc3 transposase</fullName>
    </recommendedName>
</protein>
<dbReference type="EMBL" id="GL450909">
    <property type="protein sequence ID" value="EFN80241.1"/>
    <property type="molecule type" value="Genomic_DNA"/>
</dbReference>
<evidence type="ECO:0000313" key="1">
    <source>
        <dbReference type="EMBL" id="EFN80241.1"/>
    </source>
</evidence>
<dbReference type="Proteomes" id="UP000008237">
    <property type="component" value="Unassembled WGS sequence"/>
</dbReference>
<dbReference type="InterPro" id="IPR036397">
    <property type="entry name" value="RNaseH_sf"/>
</dbReference>
<proteinExistence type="predicted"/>
<evidence type="ECO:0008006" key="3">
    <source>
        <dbReference type="Google" id="ProtNLM"/>
    </source>
</evidence>
<sequence length="138" mass="16402">ELSEDDFDRRMEFCDTLMIRFDDNNQFFTWICFSDETIFELNGSVNRYNLRYWTDENPHWTRDYHTQYLQKINVWAGIFSNSIIGSFFLDGNLLQNRVVPAIRNIVGDAFGHVLFQQDGAPPHFDLNVRHFLHETFVG</sequence>
<reference evidence="1 2" key="1">
    <citation type="journal article" date="2010" name="Science">
        <title>Genomic comparison of the ants Camponotus floridanus and Harpegnathos saltator.</title>
        <authorList>
            <person name="Bonasio R."/>
            <person name="Zhang G."/>
            <person name="Ye C."/>
            <person name="Mutti N.S."/>
            <person name="Fang X."/>
            <person name="Qin N."/>
            <person name="Donahue G."/>
            <person name="Yang P."/>
            <person name="Li Q."/>
            <person name="Li C."/>
            <person name="Zhang P."/>
            <person name="Huang Z."/>
            <person name="Berger S.L."/>
            <person name="Reinberg D."/>
            <person name="Wang J."/>
            <person name="Liebig J."/>
        </authorList>
    </citation>
    <scope>NUCLEOTIDE SEQUENCE [LARGE SCALE GENOMIC DNA]</scope>
    <source>
        <strain evidence="1 2">R22 G/1</strain>
    </source>
</reference>
<feature type="non-terminal residue" evidence="1">
    <location>
        <position position="1"/>
    </location>
</feature>
<keyword evidence="2" id="KW-1185">Reference proteome</keyword>
<dbReference type="PANTHER" id="PTHR47326">
    <property type="entry name" value="TRANSPOSABLE ELEMENT TC3 TRANSPOSASE-LIKE PROTEIN"/>
    <property type="match status" value="1"/>
</dbReference>
<dbReference type="PANTHER" id="PTHR47326:SF1">
    <property type="entry name" value="HTH PSQ-TYPE DOMAIN-CONTAINING PROTEIN"/>
    <property type="match status" value="1"/>
</dbReference>
<dbReference type="Gene3D" id="3.30.420.10">
    <property type="entry name" value="Ribonuclease H-like superfamily/Ribonuclease H"/>
    <property type="match status" value="1"/>
</dbReference>
<dbReference type="STRING" id="610380.E2BVN8"/>
<dbReference type="GO" id="GO:0003676">
    <property type="term" value="F:nucleic acid binding"/>
    <property type="evidence" value="ECO:0007669"/>
    <property type="project" value="InterPro"/>
</dbReference>
<organism evidence="2">
    <name type="scientific">Harpegnathos saltator</name>
    <name type="common">Jerdon's jumping ant</name>
    <dbReference type="NCBI Taxonomy" id="610380"/>
    <lineage>
        <taxon>Eukaryota</taxon>
        <taxon>Metazoa</taxon>
        <taxon>Ecdysozoa</taxon>
        <taxon>Arthropoda</taxon>
        <taxon>Hexapoda</taxon>
        <taxon>Insecta</taxon>
        <taxon>Pterygota</taxon>
        <taxon>Neoptera</taxon>
        <taxon>Endopterygota</taxon>
        <taxon>Hymenoptera</taxon>
        <taxon>Apocrita</taxon>
        <taxon>Aculeata</taxon>
        <taxon>Formicoidea</taxon>
        <taxon>Formicidae</taxon>
        <taxon>Ponerinae</taxon>
        <taxon>Ponerini</taxon>
        <taxon>Harpegnathos</taxon>
    </lineage>
</organism>
<gene>
    <name evidence="1" type="ORF">EAI_05895</name>
</gene>